<evidence type="ECO:0000313" key="2">
    <source>
        <dbReference type="Proteomes" id="UP000807371"/>
    </source>
</evidence>
<protein>
    <submittedName>
        <fullName evidence="1">DUF4244 domain-containing protein</fullName>
    </submittedName>
</protein>
<name>A0ABS0NKQ4_9ACTN</name>
<dbReference type="InterPro" id="IPR025338">
    <property type="entry name" value="DUF4244"/>
</dbReference>
<reference evidence="1 2" key="1">
    <citation type="submission" date="2020-09" db="EMBL/GenBank/DDBJ databases">
        <title>Biosynthesis of the nuclear factor of activated T cells inhibitor NFAT-133 and its congeners in Streptomyces pactum.</title>
        <authorList>
            <person name="Zhou W."/>
            <person name="Posri P."/>
            <person name="Abugrain M.E."/>
            <person name="Weisberg A.J."/>
            <person name="Chang J.H."/>
            <person name="Mahmud T."/>
        </authorList>
    </citation>
    <scope>NUCLEOTIDE SEQUENCE [LARGE SCALE GENOMIC DNA]</scope>
    <source>
        <strain evidence="1 2">ATCC 27456</strain>
    </source>
</reference>
<keyword evidence="2" id="KW-1185">Reference proteome</keyword>
<dbReference type="Proteomes" id="UP000807371">
    <property type="component" value="Unassembled WGS sequence"/>
</dbReference>
<comment type="caution">
    <text evidence="1">The sequence shown here is derived from an EMBL/GenBank/DDBJ whole genome shotgun (WGS) entry which is preliminary data.</text>
</comment>
<sequence length="73" mass="8100">MVRKRFTAWCTGRYAAVREALRTRAQAGMTTAEYAVGTVAACAFAMVLYKLVESEPIRNALRSVIVRALDAQF</sequence>
<evidence type="ECO:0000313" key="1">
    <source>
        <dbReference type="EMBL" id="MBH5335765.1"/>
    </source>
</evidence>
<dbReference type="EMBL" id="JACYXC010000001">
    <property type="protein sequence ID" value="MBH5335765.1"/>
    <property type="molecule type" value="Genomic_DNA"/>
</dbReference>
<gene>
    <name evidence="1" type="ORF">IHE55_13560</name>
</gene>
<accession>A0ABS0NKQ4</accession>
<dbReference type="Pfam" id="PF14029">
    <property type="entry name" value="DUF4244"/>
    <property type="match status" value="1"/>
</dbReference>
<organism evidence="1 2">
    <name type="scientific">Streptomyces pactum</name>
    <dbReference type="NCBI Taxonomy" id="68249"/>
    <lineage>
        <taxon>Bacteria</taxon>
        <taxon>Bacillati</taxon>
        <taxon>Actinomycetota</taxon>
        <taxon>Actinomycetes</taxon>
        <taxon>Kitasatosporales</taxon>
        <taxon>Streptomycetaceae</taxon>
        <taxon>Streptomyces</taxon>
    </lineage>
</organism>
<proteinExistence type="predicted"/>